<dbReference type="GO" id="GO:0003677">
    <property type="term" value="F:DNA binding"/>
    <property type="evidence" value="ECO:0007669"/>
    <property type="project" value="TreeGrafter"/>
</dbReference>
<dbReference type="AlphaFoldDB" id="A0A0G2HUM3"/>
<feature type="compositionally biased region" description="Basic and acidic residues" evidence="1">
    <location>
        <begin position="100"/>
        <end position="109"/>
    </location>
</feature>
<feature type="compositionally biased region" description="Basic and acidic residues" evidence="1">
    <location>
        <begin position="229"/>
        <end position="241"/>
    </location>
</feature>
<dbReference type="SUPFAM" id="SSF52540">
    <property type="entry name" value="P-loop containing nucleoside triphosphate hydrolases"/>
    <property type="match status" value="1"/>
</dbReference>
<feature type="compositionally biased region" description="Basic and acidic residues" evidence="1">
    <location>
        <begin position="199"/>
        <end position="210"/>
    </location>
</feature>
<feature type="compositionally biased region" description="Basic residues" evidence="1">
    <location>
        <begin position="242"/>
        <end position="253"/>
    </location>
</feature>
<feature type="compositionally biased region" description="Polar residues" evidence="1">
    <location>
        <begin position="56"/>
        <end position="78"/>
    </location>
</feature>
<protein>
    <recommendedName>
        <fullName evidence="2">AAA+ ATPase domain-containing protein</fullName>
    </recommendedName>
</protein>
<accession>A0A0G2HUM3</accession>
<sequence>MAAIALERVMGRHDQRTLHPFFGKGPKDTDLASSESQSLQSADPVDTVAVRRDVANISTDPMSGSDSPDLSSVRLSSRSNKKRDGGLQLHLISNVQHGEPVSKDEDANASRKKRRKTDTPEHSGHVTKGLLRRHLVTDNPAPSLVEQLEIAARSKAHAAEQNPGTRGGSDLSVADAVSEELQNLPSSFLLESSQPCLKRVDLTPKPDDPPVKTLRLNPNGKLLNSPLRAKSEPRGQEEPSTKRKSAGQKRGKKQSAVVALRYGVNEQSRSSIGQQIDEIIDGRKKYPSVQETLSIPIPKPPPQQPSRPTHPFFLGKAAEKIEEKVGVLTTNRPACAQQDRTATANQLLEQSSQSPQHTSSLLAREVDNSRATSAKVRSLLPKHPDPIDPIWPPREAVHIRGISPSNDNNCSFMDFEERKAKGLVASIPDYENILCVQSRLSPHATRLDAKTAVLRRPNKKTCSRDRLLEIVMNRLGLTVLSTETTGEMVPRQRTSMPYISHPAVAQLLSSVRSSTTAFERGEFDDSPWTQKYAPSGADSVLQLGTEALVLKRWLQNLTVSTVNTGTPGSDGKHSKQILDDSTKRKKRRKRPKDLDEFIVSSDDDEPRMDETDTPDDEDELAGGVTLPNKRTVVRSDNPITNSKSASEKRPVANSILISGPSGCGKTAAVHAVAKELGFEIFEINAGSRRSARDVVERVGDMTQNHLVQLLGQVDNNSPGMSSLKSMFSTPSNDTGEQSTMKSFFKQNTIPPGARTADADGAPASYGRAPVSKAQPSQKQSLILLEEVDILFEEDKQFWSGVLTLIGQSKRPIIMTCNDEGLLPLEQLKLHAILRFRQPPCDLAADYLFLLAANEGHILDRQQISELYTVMRRDIRATIMQLNFWCQMAVGSKKSGLDWLTTRPLLRDGQGNETNLPKIVSTDTYVYGMGFVCQDLACAEDDPYERRNQLILECLGQWHMGLMDWHQSKMYRGELQDHDGQSLLEALVQESREADMRADLDIICRGSPDEFTDDVFDPSWPEMAGKQRSTYTEGYQLLQTDPLTDYTCLSTKIGVSITVLLGNSFHDSSPSSDEDTIIQQALEKFSSHKPIYLNRYELRDTFEPVMDNPDPFNPPSGRQSFSFDNGIAPISEDLAPYIRAIVAFDLRLEQHRQALSGPISHNPKSNKRIRTTRASRAALEGGDKASIRKERWFSGKLNSRSVLATGGPEWQDVLGREIQRVSGAMDLGNEQGNQAVDGQSTGSTSEGGI</sequence>
<feature type="compositionally biased region" description="Basic and acidic residues" evidence="1">
    <location>
        <begin position="570"/>
        <end position="582"/>
    </location>
</feature>
<name>A0A0G2HUM3_9EURO</name>
<evidence type="ECO:0000313" key="3">
    <source>
        <dbReference type="EMBL" id="KKZ61415.1"/>
    </source>
</evidence>
<dbReference type="Proteomes" id="UP000034164">
    <property type="component" value="Unassembled WGS sequence"/>
</dbReference>
<dbReference type="InterPro" id="IPR003593">
    <property type="entry name" value="AAA+_ATPase"/>
</dbReference>
<feature type="domain" description="AAA+ ATPase" evidence="2">
    <location>
        <begin position="651"/>
        <end position="839"/>
    </location>
</feature>
<feature type="compositionally biased region" description="Acidic residues" evidence="1">
    <location>
        <begin position="601"/>
        <end position="620"/>
    </location>
</feature>
<dbReference type="OrthoDB" id="10064318at2759"/>
<evidence type="ECO:0000256" key="1">
    <source>
        <dbReference type="SAM" id="MobiDB-lite"/>
    </source>
</evidence>
<evidence type="ECO:0000313" key="4">
    <source>
        <dbReference type="Proteomes" id="UP000034164"/>
    </source>
</evidence>
<dbReference type="GO" id="GO:0016887">
    <property type="term" value="F:ATP hydrolysis activity"/>
    <property type="evidence" value="ECO:0007669"/>
    <property type="project" value="InterPro"/>
</dbReference>
<reference evidence="4" key="1">
    <citation type="journal article" date="2015" name="PLoS Genet.">
        <title>The dynamic genome and transcriptome of the human fungal pathogen Blastomyces and close relative Emmonsia.</title>
        <authorList>
            <person name="Munoz J.F."/>
            <person name="Gauthier G.M."/>
            <person name="Desjardins C.A."/>
            <person name="Gallo J.E."/>
            <person name="Holder J."/>
            <person name="Sullivan T.D."/>
            <person name="Marty A.J."/>
            <person name="Carmen J.C."/>
            <person name="Chen Z."/>
            <person name="Ding L."/>
            <person name="Gujja S."/>
            <person name="Magrini V."/>
            <person name="Misas E."/>
            <person name="Mitreva M."/>
            <person name="Priest M."/>
            <person name="Saif S."/>
            <person name="Whiston E.A."/>
            <person name="Young S."/>
            <person name="Zeng Q."/>
            <person name="Goldman W.E."/>
            <person name="Mardis E.R."/>
            <person name="Taylor J.W."/>
            <person name="McEwen J.G."/>
            <person name="Clay O.K."/>
            <person name="Klein B.S."/>
            <person name="Cuomo C.A."/>
        </authorList>
    </citation>
    <scope>NUCLEOTIDE SEQUENCE [LARGE SCALE GENOMIC DNA]</scope>
    <source>
        <strain evidence="4">UAMH 3008</strain>
    </source>
</reference>
<feature type="region of interest" description="Disordered" evidence="1">
    <location>
        <begin position="561"/>
        <end position="626"/>
    </location>
</feature>
<dbReference type="PANTHER" id="PTHR23389">
    <property type="entry name" value="CHROMOSOME TRANSMISSION FIDELITY FACTOR 18"/>
    <property type="match status" value="1"/>
</dbReference>
<dbReference type="GO" id="GO:0005634">
    <property type="term" value="C:nucleus"/>
    <property type="evidence" value="ECO:0007669"/>
    <property type="project" value="TreeGrafter"/>
</dbReference>
<dbReference type="Gene3D" id="3.40.50.300">
    <property type="entry name" value="P-loop containing nucleotide triphosphate hydrolases"/>
    <property type="match status" value="1"/>
</dbReference>
<feature type="compositionally biased region" description="Polar residues" evidence="1">
    <location>
        <begin position="1229"/>
        <end position="1248"/>
    </location>
</feature>
<dbReference type="VEuPathDB" id="FungiDB:EMCG_03971"/>
<organism evidence="3 4">
    <name type="scientific">[Emmonsia] crescens</name>
    <dbReference type="NCBI Taxonomy" id="73230"/>
    <lineage>
        <taxon>Eukaryota</taxon>
        <taxon>Fungi</taxon>
        <taxon>Dikarya</taxon>
        <taxon>Ascomycota</taxon>
        <taxon>Pezizomycotina</taxon>
        <taxon>Eurotiomycetes</taxon>
        <taxon>Eurotiomycetidae</taxon>
        <taxon>Onygenales</taxon>
        <taxon>Ajellomycetaceae</taxon>
        <taxon>Emergomyces</taxon>
    </lineage>
</organism>
<proteinExistence type="predicted"/>
<dbReference type="InterPro" id="IPR027417">
    <property type="entry name" value="P-loop_NTPase"/>
</dbReference>
<gene>
    <name evidence="3" type="ORF">EMCG_03971</name>
</gene>
<feature type="region of interest" description="Disordered" evidence="1">
    <location>
        <begin position="199"/>
        <end position="256"/>
    </location>
</feature>
<dbReference type="EMBL" id="LCZI01001306">
    <property type="protein sequence ID" value="KKZ61415.1"/>
    <property type="molecule type" value="Genomic_DNA"/>
</dbReference>
<evidence type="ECO:0000259" key="2">
    <source>
        <dbReference type="SMART" id="SM00382"/>
    </source>
</evidence>
<feature type="compositionally biased region" description="Polar residues" evidence="1">
    <location>
        <begin position="346"/>
        <end position="361"/>
    </location>
</feature>
<dbReference type="CDD" id="cd00009">
    <property type="entry name" value="AAA"/>
    <property type="match status" value="1"/>
</dbReference>
<feature type="compositionally biased region" description="Basic residues" evidence="1">
    <location>
        <begin position="1163"/>
        <end position="1172"/>
    </location>
</feature>
<dbReference type="PANTHER" id="PTHR23389:SF21">
    <property type="entry name" value="ATPASE FAMILY AAA DOMAIN-CONTAINING PROTEIN 5"/>
    <property type="match status" value="1"/>
</dbReference>
<feature type="region of interest" description="Disordered" evidence="1">
    <location>
        <begin position="8"/>
        <end position="135"/>
    </location>
</feature>
<feature type="region of interest" description="Disordered" evidence="1">
    <location>
        <begin position="346"/>
        <end position="368"/>
    </location>
</feature>
<dbReference type="Pfam" id="PF00004">
    <property type="entry name" value="AAA"/>
    <property type="match status" value="1"/>
</dbReference>
<feature type="compositionally biased region" description="Low complexity" evidence="1">
    <location>
        <begin position="31"/>
        <end position="43"/>
    </location>
</feature>
<dbReference type="GO" id="GO:0005524">
    <property type="term" value="F:ATP binding"/>
    <property type="evidence" value="ECO:0007669"/>
    <property type="project" value="InterPro"/>
</dbReference>
<feature type="region of interest" description="Disordered" evidence="1">
    <location>
        <begin position="1155"/>
        <end position="1181"/>
    </location>
</feature>
<feature type="region of interest" description="Disordered" evidence="1">
    <location>
        <begin position="1227"/>
        <end position="1248"/>
    </location>
</feature>
<comment type="caution">
    <text evidence="3">The sequence shown here is derived from an EMBL/GenBank/DDBJ whole genome shotgun (WGS) entry which is preliminary data.</text>
</comment>
<feature type="region of interest" description="Disordered" evidence="1">
    <location>
        <begin position="748"/>
        <end position="772"/>
    </location>
</feature>
<dbReference type="InterPro" id="IPR003959">
    <property type="entry name" value="ATPase_AAA_core"/>
</dbReference>
<dbReference type="SMART" id="SM00382">
    <property type="entry name" value="AAA"/>
    <property type="match status" value="1"/>
</dbReference>